<keyword evidence="4" id="KW-0904">Protein phosphatase</keyword>
<dbReference type="PANTHER" id="PTHR11142:SF0">
    <property type="entry name" value="TRNA PSEUDOURIDINE SYNTHASE-LIKE 1"/>
    <property type="match status" value="1"/>
</dbReference>
<dbReference type="InterPro" id="IPR020103">
    <property type="entry name" value="PsdUridine_synth_cat_dom_sf"/>
</dbReference>
<dbReference type="EnsemblMetazoa" id="ACHR001918-RA">
    <property type="protein sequence ID" value="ACHR001918-PA"/>
    <property type="gene ID" value="ACHR001918"/>
</dbReference>
<dbReference type="STRING" id="43041.A0A182JTT6"/>
<dbReference type="PROSITE" id="PS00383">
    <property type="entry name" value="TYR_PHOSPHATASE_1"/>
    <property type="match status" value="1"/>
</dbReference>
<evidence type="ECO:0000256" key="4">
    <source>
        <dbReference type="ARBA" id="ARBA00022912"/>
    </source>
</evidence>
<evidence type="ECO:0008006" key="10">
    <source>
        <dbReference type="Google" id="ProtNLM"/>
    </source>
</evidence>
<comment type="similarity">
    <text evidence="1">Belongs to the tRNA pseudouridine synthase TruA family.</text>
</comment>
<dbReference type="Proteomes" id="UP000075881">
    <property type="component" value="Unassembled WGS sequence"/>
</dbReference>
<feature type="domain" description="Tyrosine specific protein phosphatases" evidence="7">
    <location>
        <begin position="429"/>
        <end position="488"/>
    </location>
</feature>
<dbReference type="CDD" id="cd14498">
    <property type="entry name" value="DSP"/>
    <property type="match status" value="1"/>
</dbReference>
<accession>A0A182JTT6</accession>
<dbReference type="InterPro" id="IPR000387">
    <property type="entry name" value="Tyr_Pase_dom"/>
</dbReference>
<evidence type="ECO:0000256" key="1">
    <source>
        <dbReference type="ARBA" id="ARBA00009375"/>
    </source>
</evidence>
<evidence type="ECO:0000256" key="2">
    <source>
        <dbReference type="ARBA" id="ARBA00022694"/>
    </source>
</evidence>
<dbReference type="AlphaFoldDB" id="A0A182JTT6"/>
<keyword evidence="9" id="KW-1185">Reference proteome</keyword>
<dbReference type="SUPFAM" id="SSF55120">
    <property type="entry name" value="Pseudouridine synthase"/>
    <property type="match status" value="1"/>
</dbReference>
<feature type="domain" description="Tyrosine-protein phosphatase" evidence="6">
    <location>
        <begin position="362"/>
        <end position="505"/>
    </location>
</feature>
<dbReference type="InterPro" id="IPR020097">
    <property type="entry name" value="PsdUridine_synth_TruA_a/b_dom"/>
</dbReference>
<name>A0A182JTT6_9DIPT</name>
<evidence type="ECO:0000313" key="9">
    <source>
        <dbReference type="Proteomes" id="UP000075881"/>
    </source>
</evidence>
<dbReference type="GO" id="GO:0004721">
    <property type="term" value="F:phosphoprotein phosphatase activity"/>
    <property type="evidence" value="ECO:0007669"/>
    <property type="project" value="UniProtKB-KW"/>
</dbReference>
<dbReference type="Gene3D" id="3.90.190.10">
    <property type="entry name" value="Protein tyrosine phosphatase superfamily"/>
    <property type="match status" value="1"/>
</dbReference>
<dbReference type="Pfam" id="PF00782">
    <property type="entry name" value="DSPc"/>
    <property type="match status" value="1"/>
</dbReference>
<dbReference type="InterPro" id="IPR020094">
    <property type="entry name" value="TruA/RsuA/RluB/E/F_N"/>
</dbReference>
<dbReference type="Gene3D" id="3.30.70.660">
    <property type="entry name" value="Pseudouridine synthase I, catalytic domain, C-terminal subdomain"/>
    <property type="match status" value="1"/>
</dbReference>
<dbReference type="PANTHER" id="PTHR11142">
    <property type="entry name" value="PSEUDOURIDYLATE SYNTHASE"/>
    <property type="match status" value="1"/>
</dbReference>
<dbReference type="GO" id="GO:0003723">
    <property type="term" value="F:RNA binding"/>
    <property type="evidence" value="ECO:0007669"/>
    <property type="project" value="InterPro"/>
</dbReference>
<dbReference type="PROSITE" id="PS50056">
    <property type="entry name" value="TYR_PHOSPHATASE_2"/>
    <property type="match status" value="1"/>
</dbReference>
<keyword evidence="3" id="KW-0378">Hydrolase</keyword>
<reference evidence="9" key="1">
    <citation type="submission" date="2013-03" db="EMBL/GenBank/DDBJ databases">
        <title>The Genome Sequence of Anopheles christyi ACHKN1017.</title>
        <authorList>
            <consortium name="The Broad Institute Genomics Platform"/>
            <person name="Neafsey D.E."/>
            <person name="Besansky N."/>
            <person name="Walker B."/>
            <person name="Young S.K."/>
            <person name="Zeng Q."/>
            <person name="Gargeya S."/>
            <person name="Fitzgerald M."/>
            <person name="Haas B."/>
            <person name="Abouelleil A."/>
            <person name="Allen A.W."/>
            <person name="Alvarado L."/>
            <person name="Arachchi H.M."/>
            <person name="Berlin A.M."/>
            <person name="Chapman S.B."/>
            <person name="Gainer-Dewar J."/>
            <person name="Goldberg J."/>
            <person name="Griggs A."/>
            <person name="Gujja S."/>
            <person name="Hansen M."/>
            <person name="Howarth C."/>
            <person name="Imamovic A."/>
            <person name="Ireland A."/>
            <person name="Larimer J."/>
            <person name="McCowan C."/>
            <person name="Murphy C."/>
            <person name="Pearson M."/>
            <person name="Poon T.W."/>
            <person name="Priest M."/>
            <person name="Roberts A."/>
            <person name="Saif S."/>
            <person name="Shea T."/>
            <person name="Sisk P."/>
            <person name="Sykes S."/>
            <person name="Wortman J."/>
            <person name="Nusbaum C."/>
            <person name="Birren B."/>
        </authorList>
    </citation>
    <scope>NUCLEOTIDE SEQUENCE [LARGE SCALE GENOMIC DNA]</scope>
    <source>
        <strain evidence="9">ACHKN1017</strain>
    </source>
</reference>
<dbReference type="GO" id="GO:0031119">
    <property type="term" value="P:tRNA pseudouridine synthesis"/>
    <property type="evidence" value="ECO:0007669"/>
    <property type="project" value="TreeGrafter"/>
</dbReference>
<evidence type="ECO:0000259" key="7">
    <source>
        <dbReference type="PROSITE" id="PS50056"/>
    </source>
</evidence>
<dbReference type="HAMAP" id="MF_00171">
    <property type="entry name" value="TruA"/>
    <property type="match status" value="1"/>
</dbReference>
<dbReference type="InterPro" id="IPR020095">
    <property type="entry name" value="PsdUridine_synth_TruA_C"/>
</dbReference>
<dbReference type="InterPro" id="IPR000340">
    <property type="entry name" value="Dual-sp_phosphatase_cat-dom"/>
</dbReference>
<evidence type="ECO:0000259" key="6">
    <source>
        <dbReference type="PROSITE" id="PS50054"/>
    </source>
</evidence>
<organism evidence="8 9">
    <name type="scientific">Anopheles christyi</name>
    <dbReference type="NCBI Taxonomy" id="43041"/>
    <lineage>
        <taxon>Eukaryota</taxon>
        <taxon>Metazoa</taxon>
        <taxon>Ecdysozoa</taxon>
        <taxon>Arthropoda</taxon>
        <taxon>Hexapoda</taxon>
        <taxon>Insecta</taxon>
        <taxon>Pterygota</taxon>
        <taxon>Neoptera</taxon>
        <taxon>Endopterygota</taxon>
        <taxon>Diptera</taxon>
        <taxon>Nematocera</taxon>
        <taxon>Culicoidea</taxon>
        <taxon>Culicidae</taxon>
        <taxon>Anophelinae</taxon>
        <taxon>Anopheles</taxon>
    </lineage>
</organism>
<keyword evidence="2" id="KW-0819">tRNA processing</keyword>
<evidence type="ECO:0000256" key="5">
    <source>
        <dbReference type="ARBA" id="ARBA00023235"/>
    </source>
</evidence>
<dbReference type="Gene3D" id="3.30.70.580">
    <property type="entry name" value="Pseudouridine synthase I, catalytic domain, N-terminal subdomain"/>
    <property type="match status" value="1"/>
</dbReference>
<dbReference type="SUPFAM" id="SSF52799">
    <property type="entry name" value="(Phosphotyrosine protein) phosphatases II"/>
    <property type="match status" value="1"/>
</dbReference>
<dbReference type="VEuPathDB" id="VectorBase:ACHR001918"/>
<reference evidence="8" key="2">
    <citation type="submission" date="2020-05" db="UniProtKB">
        <authorList>
            <consortium name="EnsemblMetazoa"/>
        </authorList>
    </citation>
    <scope>IDENTIFICATION</scope>
    <source>
        <strain evidence="8">ACHKN1017</strain>
    </source>
</reference>
<dbReference type="PROSITE" id="PS50054">
    <property type="entry name" value="TYR_PHOSPHATASE_DUAL"/>
    <property type="match status" value="1"/>
</dbReference>
<dbReference type="InterPro" id="IPR001406">
    <property type="entry name" value="PsdUridine_synth_TruA"/>
</dbReference>
<dbReference type="InterPro" id="IPR029021">
    <property type="entry name" value="Prot-tyrosine_phosphatase-like"/>
</dbReference>
<dbReference type="InterPro" id="IPR016130">
    <property type="entry name" value="Tyr_Pase_AS"/>
</dbReference>
<dbReference type="CDD" id="cd02570">
    <property type="entry name" value="PseudoU_synth_EcTruA"/>
    <property type="match status" value="1"/>
</dbReference>
<dbReference type="GO" id="GO:0009982">
    <property type="term" value="F:pseudouridine synthase activity"/>
    <property type="evidence" value="ECO:0007669"/>
    <property type="project" value="InterPro"/>
</dbReference>
<dbReference type="Pfam" id="PF01416">
    <property type="entry name" value="PseudoU_synth_1"/>
    <property type="match status" value="1"/>
</dbReference>
<keyword evidence="5" id="KW-0413">Isomerase</keyword>
<dbReference type="SMART" id="SM00195">
    <property type="entry name" value="DSPc"/>
    <property type="match status" value="1"/>
</dbReference>
<proteinExistence type="inferred from homology"/>
<sequence length="505" mass="57920">MNRYLINLSYIGTRFRGIQRKIDKSAGQFKDPYTVQGVIEEALLKLRPVNEPILKLSSRTDTGVHALHNTVHVDLQRPNGKPYDADRITKVLNRAFEKDAQSLRILSTMHVPLTFHARLCAKSRTYLYRLAVLKREYSCTSGGQQPHARFIPIEEQDRCYFVGHPRFDIHTFATVARMFEGMHDFRTFMAVAKGNPRQQEAMHSLRSIDQITVNTGQTMTTVFNREQTERYYDFWDVRIRGRSFLYRQVRRMVGAWVAAAEGRITERDIYRMLTVPSPNSWCSNVFVAPAYALYLCHVEYDSFPTATMGSFLEQLRNRKTELQRTETTVTYMDGSRKIFRNNCEIDAPPRLGFIVDNSPDQVPACIVSQFLYLGSQDCVRQEVLEKYGITHLLSVGIETPPFEECAKRGQAKIECKFVECLDLPETNLSEVLAITNDFIDDCREQGGRVLVHCNAGVSRSTSVVVGYLMERRDQSFLQAFGMVKSKRPCVKPNAGFIKQLKQLQS</sequence>
<evidence type="ECO:0000256" key="3">
    <source>
        <dbReference type="ARBA" id="ARBA00022801"/>
    </source>
</evidence>
<evidence type="ECO:0000313" key="8">
    <source>
        <dbReference type="EnsemblMetazoa" id="ACHR001918-PA"/>
    </source>
</evidence>
<dbReference type="InterPro" id="IPR020422">
    <property type="entry name" value="TYR_PHOSPHATASE_DUAL_dom"/>
</dbReference>
<protein>
    <recommendedName>
        <fullName evidence="10">tRNA pseudouridine synthase</fullName>
    </recommendedName>
</protein>